<dbReference type="SMART" id="SM00304">
    <property type="entry name" value="HAMP"/>
    <property type="match status" value="1"/>
</dbReference>
<dbReference type="InterPro" id="IPR004089">
    <property type="entry name" value="MCPsignal_dom"/>
</dbReference>
<proteinExistence type="inferred from homology"/>
<evidence type="ECO:0000259" key="8">
    <source>
        <dbReference type="PROSITE" id="PS50111"/>
    </source>
</evidence>
<dbReference type="SMART" id="SM00283">
    <property type="entry name" value="MA"/>
    <property type="match status" value="1"/>
</dbReference>
<evidence type="ECO:0008006" key="12">
    <source>
        <dbReference type="Google" id="ProtNLM"/>
    </source>
</evidence>
<evidence type="ECO:0000256" key="6">
    <source>
        <dbReference type="PROSITE-ProRule" id="PRU00284"/>
    </source>
</evidence>
<evidence type="ECO:0000256" key="2">
    <source>
        <dbReference type="ARBA" id="ARBA00022475"/>
    </source>
</evidence>
<dbReference type="Gene3D" id="1.10.287.950">
    <property type="entry name" value="Methyl-accepting chemotaxis protein"/>
    <property type="match status" value="1"/>
</dbReference>
<evidence type="ECO:0000313" key="10">
    <source>
        <dbReference type="EMBL" id="OAH62347.1"/>
    </source>
</evidence>
<dbReference type="EMBL" id="LQWY01000009">
    <property type="protein sequence ID" value="OAH62347.1"/>
    <property type="molecule type" value="Genomic_DNA"/>
</dbReference>
<dbReference type="CDD" id="cd06225">
    <property type="entry name" value="HAMP"/>
    <property type="match status" value="1"/>
</dbReference>
<dbReference type="PANTHER" id="PTHR32089:SF112">
    <property type="entry name" value="LYSOZYME-LIKE PROTEIN-RELATED"/>
    <property type="match status" value="1"/>
</dbReference>
<dbReference type="Pfam" id="PF00015">
    <property type="entry name" value="MCPsignal"/>
    <property type="match status" value="1"/>
</dbReference>
<evidence type="ECO:0000256" key="1">
    <source>
        <dbReference type="ARBA" id="ARBA00004236"/>
    </source>
</evidence>
<dbReference type="Proteomes" id="UP000076935">
    <property type="component" value="Unassembled WGS sequence"/>
</dbReference>
<evidence type="ECO:0000313" key="11">
    <source>
        <dbReference type="Proteomes" id="UP000076935"/>
    </source>
</evidence>
<evidence type="ECO:0000256" key="3">
    <source>
        <dbReference type="ARBA" id="ARBA00023136"/>
    </source>
</evidence>
<name>A0A177LAL2_9BACI</name>
<dbReference type="GO" id="GO:0007165">
    <property type="term" value="P:signal transduction"/>
    <property type="evidence" value="ECO:0007669"/>
    <property type="project" value="UniProtKB-KW"/>
</dbReference>
<sequence length="570" mass="62371">MVKSIKFKMLLIFSGLILLSGALIGFVSSRNSEDLIKETVSKQDVEIVNRAVSIINVDDYQDMLEKGKTTYYKDLRKQLNEMRESNGLIYLYTMKREKTDEGYKYYYIVDGMPEGSEDASQFGEEEKGDFPAIARAFETGKIETEMSDTEEYGGLVSTYIPIKSKSGEIIGIVGSDSDVTDVYESLASNKIKLLLIIAVILIIGFIVTILATFSITKPIQQLSQNAEAIGEGNLSISIVSKRQDEIGKLTKSFNKMLQDLRGIIQTINQYSLELNEAASTLLSNADETNSASRKIASAMEELSGNSSLQHQSLDESVNVMEEMAKGVNHIAESSSTASELSVLNLKEVNLGNQKLKKVINQMETISDSVNHSSSLIVTLKGHSDKISNIVEMIRAVSSQTNLLALNAAIEAARAGEAGKGFAVVADEIRKLAEQSRKSTENIQGLIERINEDTVNTTNAMDVVLGDVKQGMLDVSETGKVFRSILSSIEEVASQIQEVTSTSEEMSAAAEEITSDVLETAQIAEQAVIGTRETVSITDRQEGLILDMSHSIERLSEMSAKLKLLTGKFKL</sequence>
<dbReference type="FunFam" id="1.10.287.950:FF:000001">
    <property type="entry name" value="Methyl-accepting chemotaxis sensory transducer"/>
    <property type="match status" value="1"/>
</dbReference>
<dbReference type="GO" id="GO:0006935">
    <property type="term" value="P:chemotaxis"/>
    <property type="evidence" value="ECO:0007669"/>
    <property type="project" value="UniProtKB-ARBA"/>
</dbReference>
<organism evidence="10 11">
    <name type="scientific">Domibacillus aminovorans</name>
    <dbReference type="NCBI Taxonomy" id="29332"/>
    <lineage>
        <taxon>Bacteria</taxon>
        <taxon>Bacillati</taxon>
        <taxon>Bacillota</taxon>
        <taxon>Bacilli</taxon>
        <taxon>Bacillales</taxon>
        <taxon>Bacillaceae</taxon>
        <taxon>Domibacillus</taxon>
    </lineage>
</organism>
<protein>
    <recommendedName>
        <fullName evidence="12">Chemotaxis protein</fullName>
    </recommendedName>
</protein>
<comment type="caution">
    <text evidence="10">The sequence shown here is derived from an EMBL/GenBank/DDBJ whole genome shotgun (WGS) entry which is preliminary data.</text>
</comment>
<dbReference type="AlphaFoldDB" id="A0A177LAL2"/>
<evidence type="ECO:0000256" key="5">
    <source>
        <dbReference type="ARBA" id="ARBA00029447"/>
    </source>
</evidence>
<keyword evidence="2" id="KW-1003">Cell membrane</keyword>
<evidence type="ECO:0000256" key="7">
    <source>
        <dbReference type="SAM" id="Phobius"/>
    </source>
</evidence>
<dbReference type="InterPro" id="IPR003660">
    <property type="entry name" value="HAMP_dom"/>
</dbReference>
<dbReference type="SUPFAM" id="SSF58104">
    <property type="entry name" value="Methyl-accepting chemotaxis protein (MCP) signaling domain"/>
    <property type="match status" value="1"/>
</dbReference>
<keyword evidence="7" id="KW-0812">Transmembrane</keyword>
<gene>
    <name evidence="10" type="ORF">AWH49_10305</name>
</gene>
<dbReference type="Pfam" id="PF00672">
    <property type="entry name" value="HAMP"/>
    <property type="match status" value="1"/>
</dbReference>
<comment type="similarity">
    <text evidence="5">Belongs to the methyl-accepting chemotaxis (MCP) protein family.</text>
</comment>
<accession>A0A177LAL2</accession>
<keyword evidence="7" id="KW-1133">Transmembrane helix</keyword>
<keyword evidence="11" id="KW-1185">Reference proteome</keyword>
<dbReference type="CDD" id="cd11386">
    <property type="entry name" value="MCP_signal"/>
    <property type="match status" value="1"/>
</dbReference>
<dbReference type="RefSeq" id="WP_063964820.1">
    <property type="nucleotide sequence ID" value="NZ_JBCNAN010000029.1"/>
</dbReference>
<feature type="transmembrane region" description="Helical" evidence="7">
    <location>
        <begin position="193"/>
        <end position="215"/>
    </location>
</feature>
<dbReference type="Gene3D" id="6.10.340.10">
    <property type="match status" value="1"/>
</dbReference>
<keyword evidence="4 6" id="KW-0807">Transducer</keyword>
<dbReference type="GO" id="GO:0005886">
    <property type="term" value="C:plasma membrane"/>
    <property type="evidence" value="ECO:0007669"/>
    <property type="project" value="UniProtKB-SubCell"/>
</dbReference>
<keyword evidence="3 7" id="KW-0472">Membrane</keyword>
<evidence type="ECO:0000256" key="4">
    <source>
        <dbReference type="ARBA" id="ARBA00023224"/>
    </source>
</evidence>
<evidence type="ECO:0000259" key="9">
    <source>
        <dbReference type="PROSITE" id="PS50885"/>
    </source>
</evidence>
<comment type="subcellular location">
    <subcellularLocation>
        <location evidence="1">Cell membrane</location>
    </subcellularLocation>
</comment>
<reference evidence="10 11" key="1">
    <citation type="submission" date="2016-01" db="EMBL/GenBank/DDBJ databases">
        <title>Investigation of taxonomic status of Bacillus aminovorans.</title>
        <authorList>
            <person name="Verma A."/>
            <person name="Pal Y."/>
            <person name="Krishnamurthi S."/>
        </authorList>
    </citation>
    <scope>NUCLEOTIDE SEQUENCE [LARGE SCALE GENOMIC DNA]</scope>
    <source>
        <strain evidence="10 11">DSM 1314</strain>
    </source>
</reference>
<dbReference type="PROSITE" id="PS50885">
    <property type="entry name" value="HAMP"/>
    <property type="match status" value="1"/>
</dbReference>
<dbReference type="PANTHER" id="PTHR32089">
    <property type="entry name" value="METHYL-ACCEPTING CHEMOTAXIS PROTEIN MCPB"/>
    <property type="match status" value="1"/>
</dbReference>
<feature type="domain" description="HAMP" evidence="9">
    <location>
        <begin position="213"/>
        <end position="265"/>
    </location>
</feature>
<dbReference type="PROSITE" id="PS50111">
    <property type="entry name" value="CHEMOTAXIS_TRANSDUC_2"/>
    <property type="match status" value="1"/>
</dbReference>
<feature type="domain" description="Methyl-accepting transducer" evidence="8">
    <location>
        <begin position="284"/>
        <end position="520"/>
    </location>
</feature>